<dbReference type="PANTHER" id="PTHR24095">
    <property type="entry name" value="ACETYL-COENZYME A SYNTHETASE"/>
    <property type="match status" value="1"/>
</dbReference>
<organism evidence="2 3">
    <name type="scientific">Ramazzottius varieornatus</name>
    <name type="common">Water bear</name>
    <name type="synonym">Tardigrade</name>
    <dbReference type="NCBI Taxonomy" id="947166"/>
    <lineage>
        <taxon>Eukaryota</taxon>
        <taxon>Metazoa</taxon>
        <taxon>Ecdysozoa</taxon>
        <taxon>Tardigrada</taxon>
        <taxon>Eutardigrada</taxon>
        <taxon>Parachela</taxon>
        <taxon>Hypsibioidea</taxon>
        <taxon>Ramazzottiidae</taxon>
        <taxon>Ramazzottius</taxon>
    </lineage>
</organism>
<dbReference type="GO" id="GO:0006085">
    <property type="term" value="P:acetyl-CoA biosynthetic process"/>
    <property type="evidence" value="ECO:0007669"/>
    <property type="project" value="TreeGrafter"/>
</dbReference>
<proteinExistence type="predicted"/>
<dbReference type="Pfam" id="PF13193">
    <property type="entry name" value="AMP-binding_C"/>
    <property type="match status" value="1"/>
</dbReference>
<reference evidence="2 3" key="1">
    <citation type="journal article" date="2016" name="Nat. Commun.">
        <title>Extremotolerant tardigrade genome and improved radiotolerance of human cultured cells by tardigrade-unique protein.</title>
        <authorList>
            <person name="Hashimoto T."/>
            <person name="Horikawa D.D."/>
            <person name="Saito Y."/>
            <person name="Kuwahara H."/>
            <person name="Kozuka-Hata H."/>
            <person name="Shin-I T."/>
            <person name="Minakuchi Y."/>
            <person name="Ohishi K."/>
            <person name="Motoyama A."/>
            <person name="Aizu T."/>
            <person name="Enomoto A."/>
            <person name="Kondo K."/>
            <person name="Tanaka S."/>
            <person name="Hara Y."/>
            <person name="Koshikawa S."/>
            <person name="Sagara H."/>
            <person name="Miura T."/>
            <person name="Yokobori S."/>
            <person name="Miyagawa K."/>
            <person name="Suzuki Y."/>
            <person name="Kubo T."/>
            <person name="Oyama M."/>
            <person name="Kohara Y."/>
            <person name="Fujiyama A."/>
            <person name="Arakawa K."/>
            <person name="Katayama T."/>
            <person name="Toyoda A."/>
            <person name="Kunieda T."/>
        </authorList>
    </citation>
    <scope>NUCLEOTIDE SEQUENCE [LARGE SCALE GENOMIC DNA]</scope>
    <source>
        <strain evidence="2 3">YOKOZUNA-1</strain>
    </source>
</reference>
<dbReference type="Proteomes" id="UP000186922">
    <property type="component" value="Unassembled WGS sequence"/>
</dbReference>
<comment type="caution">
    <text evidence="2">The sequence shown here is derived from an EMBL/GenBank/DDBJ whole genome shotgun (WGS) entry which is preliminary data.</text>
</comment>
<name>A0A1D1VBD8_RAMVA</name>
<dbReference type="Gene3D" id="3.30.300.30">
    <property type="match status" value="1"/>
</dbReference>
<protein>
    <recommendedName>
        <fullName evidence="1">AMP-binding enzyme C-terminal domain-containing protein</fullName>
    </recommendedName>
</protein>
<dbReference type="OrthoDB" id="1706066at2759"/>
<evidence type="ECO:0000313" key="2">
    <source>
        <dbReference type="EMBL" id="GAU98944.1"/>
    </source>
</evidence>
<dbReference type="InterPro" id="IPR042099">
    <property type="entry name" value="ANL_N_sf"/>
</dbReference>
<dbReference type="EMBL" id="BDGG01000005">
    <property type="protein sequence ID" value="GAU98944.1"/>
    <property type="molecule type" value="Genomic_DNA"/>
</dbReference>
<gene>
    <name evidence="2" type="primary">RvY_10014-1</name>
    <name evidence="2" type="synonym">RvY_10014.1</name>
    <name evidence="2" type="ORF">RvY_10014</name>
</gene>
<dbReference type="SUPFAM" id="SSF56801">
    <property type="entry name" value="Acetyl-CoA synthetase-like"/>
    <property type="match status" value="1"/>
</dbReference>
<dbReference type="InterPro" id="IPR025110">
    <property type="entry name" value="AMP-bd_C"/>
</dbReference>
<dbReference type="PANTHER" id="PTHR24095:SF244">
    <property type="entry name" value="ACETYL-COENZYME A SYNTHETASE"/>
    <property type="match status" value="1"/>
</dbReference>
<dbReference type="FunFam" id="3.30.300.30:FF:000004">
    <property type="entry name" value="Acetyl-coenzyme A synthetase"/>
    <property type="match status" value="1"/>
</dbReference>
<dbReference type="Gene3D" id="3.40.50.12780">
    <property type="entry name" value="N-terminal domain of ligase-like"/>
    <property type="match status" value="1"/>
</dbReference>
<dbReference type="AlphaFoldDB" id="A0A1D1VBD8"/>
<dbReference type="InterPro" id="IPR045851">
    <property type="entry name" value="AMP-bd_C_sf"/>
</dbReference>
<dbReference type="GO" id="GO:0003987">
    <property type="term" value="F:acetate-CoA ligase activity"/>
    <property type="evidence" value="ECO:0007669"/>
    <property type="project" value="TreeGrafter"/>
</dbReference>
<accession>A0A1D1VBD8</accession>
<sequence length="232" mass="25715">MSLDVITPLPSATPLEPGSATLPFFGVIPAVLDEDGNEIDEPDCEGYLVFKTAWPGIMRTVYGNHELYEKVYFKKFPGYYTTGDGCKRDKRGYYWITGRIDDMVNVSGHLLSTAEIESALVEHPSVAEAAVVSHPHTIKGECTYGFVTLKVDHVFDQKTVNELKLKVREKIGAFAVPDFLQDAPGLPKTRSGKIMRRVLRKIARGDRNLGDTSTLADPTVIDLLFSLRPKNA</sequence>
<evidence type="ECO:0000259" key="1">
    <source>
        <dbReference type="Pfam" id="PF13193"/>
    </source>
</evidence>
<evidence type="ECO:0000313" key="3">
    <source>
        <dbReference type="Proteomes" id="UP000186922"/>
    </source>
</evidence>
<feature type="domain" description="AMP-binding enzyme C-terminal" evidence="1">
    <location>
        <begin position="115"/>
        <end position="193"/>
    </location>
</feature>
<keyword evidence="3" id="KW-1185">Reference proteome</keyword>
<dbReference type="STRING" id="947166.A0A1D1VBD8"/>